<keyword evidence="1" id="KW-1133">Transmembrane helix</keyword>
<organism evidence="2 3">
    <name type="scientific">Paenibacillus lycopersici</name>
    <dbReference type="NCBI Taxonomy" id="2704462"/>
    <lineage>
        <taxon>Bacteria</taxon>
        <taxon>Bacillati</taxon>
        <taxon>Bacillota</taxon>
        <taxon>Bacilli</taxon>
        <taxon>Bacillales</taxon>
        <taxon>Paenibacillaceae</taxon>
        <taxon>Paenibacillus</taxon>
    </lineage>
</organism>
<evidence type="ECO:0000256" key="1">
    <source>
        <dbReference type="SAM" id="Phobius"/>
    </source>
</evidence>
<dbReference type="RefSeq" id="WP_162356515.1">
    <property type="nucleotide sequence ID" value="NZ_CP048209.1"/>
</dbReference>
<feature type="transmembrane region" description="Helical" evidence="1">
    <location>
        <begin position="219"/>
        <end position="238"/>
    </location>
</feature>
<dbReference type="AlphaFoldDB" id="A0A6C0G1E2"/>
<proteinExistence type="predicted"/>
<reference evidence="2 3" key="1">
    <citation type="submission" date="2020-01" db="EMBL/GenBank/DDBJ databases">
        <title>Paenibacillus sp. nov., isolated from tomato rhizosphere.</title>
        <authorList>
            <person name="Weon H.-Y."/>
            <person name="Lee S.A."/>
        </authorList>
    </citation>
    <scope>NUCLEOTIDE SEQUENCE [LARGE SCALE GENOMIC DNA]</scope>
    <source>
        <strain evidence="2 3">12200R-189</strain>
    </source>
</reference>
<evidence type="ECO:0000313" key="3">
    <source>
        <dbReference type="Proteomes" id="UP000476064"/>
    </source>
</evidence>
<name>A0A6C0G1E2_9BACL</name>
<protein>
    <submittedName>
        <fullName evidence="2">Uncharacterized protein</fullName>
    </submittedName>
</protein>
<dbReference type="EMBL" id="CP048209">
    <property type="protein sequence ID" value="QHT60360.1"/>
    <property type="molecule type" value="Genomic_DNA"/>
</dbReference>
<feature type="transmembrane region" description="Helical" evidence="1">
    <location>
        <begin position="188"/>
        <end position="207"/>
    </location>
</feature>
<evidence type="ECO:0000313" key="2">
    <source>
        <dbReference type="EMBL" id="QHT60360.1"/>
    </source>
</evidence>
<dbReference type="KEGG" id="plyc:GXP70_10680"/>
<feature type="transmembrane region" description="Helical" evidence="1">
    <location>
        <begin position="77"/>
        <end position="99"/>
    </location>
</feature>
<sequence length="279" mass="31307">MNRYLKLVHWEVTRLWKLLAALALITALLQCAGIAYETHKYIGQVNDHVELSKSTIAAYVQTNGKLPFTQMIGRAGLWMYAPIALCIGGIALYIFLIWYKEWFGKNAFIYRLLTIPTARGNIYFAKLTAILVFVSSLVAFQIMLLPLERSLFAAVGGDELFAGSSIYDAVQYNRLLSVLIPPTFTDFVVYYGTGTIAVLICFTAVLLERSYRLRGILAAAIYMVAICLFMTIPLWLPGHLTVNYFYDSELFFIETALGVIVGAVTVWLGLRLITRKVSV</sequence>
<dbReference type="Proteomes" id="UP000476064">
    <property type="component" value="Chromosome"/>
</dbReference>
<feature type="transmembrane region" description="Helical" evidence="1">
    <location>
        <begin position="120"/>
        <end position="144"/>
    </location>
</feature>
<keyword evidence="1" id="KW-0472">Membrane</keyword>
<keyword evidence="1" id="KW-0812">Transmembrane</keyword>
<accession>A0A6C0G1E2</accession>
<keyword evidence="3" id="KW-1185">Reference proteome</keyword>
<feature type="transmembrane region" description="Helical" evidence="1">
    <location>
        <begin position="250"/>
        <end position="270"/>
    </location>
</feature>
<gene>
    <name evidence="2" type="ORF">GXP70_10680</name>
</gene>